<sequence length="63" mass="6903">MGLLGTIITKIGLVLLIIHNIIFLAQGTPDDFPAHFLWVISGIVIAGALIQFIDYITKKVKNN</sequence>
<dbReference type="OrthoDB" id="9875548at2"/>
<keyword evidence="1" id="KW-0472">Membrane</keyword>
<dbReference type="AlphaFoldDB" id="A0A3R9R9F8"/>
<evidence type="ECO:0000256" key="1">
    <source>
        <dbReference type="SAM" id="Phobius"/>
    </source>
</evidence>
<feature type="transmembrane region" description="Helical" evidence="1">
    <location>
        <begin position="7"/>
        <end position="25"/>
    </location>
</feature>
<accession>A0A3R9R9F8</accession>
<reference evidence="2 3" key="1">
    <citation type="submission" date="2018-10" db="EMBL/GenBank/DDBJ databases">
        <title>Draft genome sequence of Bacillus salarius IM0101, isolated from a hypersaline soil in Inner Mongolia, China.</title>
        <authorList>
            <person name="Yamprayoonswat W."/>
            <person name="Boonvisut S."/>
            <person name="Jumpathong W."/>
            <person name="Sittihan S."/>
            <person name="Ruangsuj P."/>
            <person name="Wanthongcharoen S."/>
            <person name="Thongpramul N."/>
            <person name="Pimmason S."/>
            <person name="Yu B."/>
            <person name="Yasawong M."/>
        </authorList>
    </citation>
    <scope>NUCLEOTIDE SEQUENCE [LARGE SCALE GENOMIC DNA]</scope>
    <source>
        <strain evidence="2 3">IM0101</strain>
    </source>
</reference>
<evidence type="ECO:0000313" key="3">
    <source>
        <dbReference type="Proteomes" id="UP000275076"/>
    </source>
</evidence>
<dbReference type="RefSeq" id="WP_125560998.1">
    <property type="nucleotide sequence ID" value="NZ_RBVX01000040.1"/>
</dbReference>
<keyword evidence="3" id="KW-1185">Reference proteome</keyword>
<protein>
    <submittedName>
        <fullName evidence="2">Uncharacterized protein</fullName>
    </submittedName>
</protein>
<evidence type="ECO:0000313" key="2">
    <source>
        <dbReference type="EMBL" id="RSL30263.1"/>
    </source>
</evidence>
<dbReference type="Proteomes" id="UP000275076">
    <property type="component" value="Unassembled WGS sequence"/>
</dbReference>
<feature type="transmembrane region" description="Helical" evidence="1">
    <location>
        <begin position="37"/>
        <end position="57"/>
    </location>
</feature>
<keyword evidence="1" id="KW-1133">Transmembrane helix</keyword>
<dbReference type="EMBL" id="RBVX01000040">
    <property type="protein sequence ID" value="RSL30263.1"/>
    <property type="molecule type" value="Genomic_DNA"/>
</dbReference>
<gene>
    <name evidence="2" type="ORF">D7Z54_27055</name>
</gene>
<name>A0A3R9R9F8_9BACI</name>
<proteinExistence type="predicted"/>
<organism evidence="2 3">
    <name type="scientific">Salibacterium salarium</name>
    <dbReference type="NCBI Taxonomy" id="284579"/>
    <lineage>
        <taxon>Bacteria</taxon>
        <taxon>Bacillati</taxon>
        <taxon>Bacillota</taxon>
        <taxon>Bacilli</taxon>
        <taxon>Bacillales</taxon>
        <taxon>Bacillaceae</taxon>
    </lineage>
</organism>
<keyword evidence="1" id="KW-0812">Transmembrane</keyword>
<comment type="caution">
    <text evidence="2">The sequence shown here is derived from an EMBL/GenBank/DDBJ whole genome shotgun (WGS) entry which is preliminary data.</text>
</comment>